<proteinExistence type="inferred from homology"/>
<comment type="similarity">
    <text evidence="1">Belongs to the carbohydrate kinase PfkB family.</text>
</comment>
<keyword evidence="6" id="KW-1185">Reference proteome</keyword>
<accession>A0A1I0NH57</accession>
<dbReference type="EMBL" id="FOIQ01000002">
    <property type="protein sequence ID" value="SEW00106.1"/>
    <property type="molecule type" value="Genomic_DNA"/>
</dbReference>
<dbReference type="SUPFAM" id="SSF53613">
    <property type="entry name" value="Ribokinase-like"/>
    <property type="match status" value="1"/>
</dbReference>
<dbReference type="AlphaFoldDB" id="A0A1I0NH57"/>
<dbReference type="PANTHER" id="PTHR43085">
    <property type="entry name" value="HEXOKINASE FAMILY MEMBER"/>
    <property type="match status" value="1"/>
</dbReference>
<keyword evidence="2" id="KW-0808">Transferase</keyword>
<gene>
    <name evidence="5" type="ORF">SAMN04487850_1204</name>
</gene>
<dbReference type="InterPro" id="IPR011611">
    <property type="entry name" value="PfkB_dom"/>
</dbReference>
<evidence type="ECO:0000256" key="3">
    <source>
        <dbReference type="ARBA" id="ARBA00022777"/>
    </source>
</evidence>
<dbReference type="GO" id="GO:0016301">
    <property type="term" value="F:kinase activity"/>
    <property type="evidence" value="ECO:0007669"/>
    <property type="project" value="UniProtKB-KW"/>
</dbReference>
<protein>
    <submittedName>
        <fullName evidence="5">Sugar or nucleoside kinase, ribokinase family</fullName>
    </submittedName>
</protein>
<keyword evidence="3 5" id="KW-0418">Kinase</keyword>
<dbReference type="PANTHER" id="PTHR43085:SF57">
    <property type="entry name" value="CARBOHYDRATE KINASE PFKB DOMAIN-CONTAINING PROTEIN"/>
    <property type="match status" value="1"/>
</dbReference>
<evidence type="ECO:0000313" key="6">
    <source>
        <dbReference type="Proteomes" id="UP000199373"/>
    </source>
</evidence>
<evidence type="ECO:0000259" key="4">
    <source>
        <dbReference type="Pfam" id="PF00294"/>
    </source>
</evidence>
<dbReference type="Proteomes" id="UP000199373">
    <property type="component" value="Unassembled WGS sequence"/>
</dbReference>
<reference evidence="5 6" key="1">
    <citation type="submission" date="2016-10" db="EMBL/GenBank/DDBJ databases">
        <authorList>
            <person name="de Groot N.N."/>
        </authorList>
    </citation>
    <scope>NUCLEOTIDE SEQUENCE [LARGE SCALE GENOMIC DNA]</scope>
    <source>
        <strain evidence="5 6">TC2-24</strain>
    </source>
</reference>
<dbReference type="Pfam" id="PF00294">
    <property type="entry name" value="PfkB"/>
    <property type="match status" value="1"/>
</dbReference>
<dbReference type="Gene3D" id="3.40.1190.20">
    <property type="match status" value="1"/>
</dbReference>
<name>A0A1I0NH57_9BACT</name>
<evidence type="ECO:0000313" key="5">
    <source>
        <dbReference type="EMBL" id="SEW00106.1"/>
    </source>
</evidence>
<evidence type="ECO:0000256" key="2">
    <source>
        <dbReference type="ARBA" id="ARBA00022679"/>
    </source>
</evidence>
<evidence type="ECO:0000256" key="1">
    <source>
        <dbReference type="ARBA" id="ARBA00010688"/>
    </source>
</evidence>
<dbReference type="RefSeq" id="WP_091900197.1">
    <property type="nucleotide sequence ID" value="NZ_FOIQ01000002.1"/>
</dbReference>
<dbReference type="InterPro" id="IPR050306">
    <property type="entry name" value="PfkB_Carbo_kinase"/>
</dbReference>
<feature type="domain" description="Carbohydrate kinase PfkB" evidence="4">
    <location>
        <begin position="1"/>
        <end position="283"/>
    </location>
</feature>
<sequence>MTDICCIGHITRDKIITQRPPNTVYCAGGSAFYIAWALQALPQKVSFHMITSVSREIMPEVERLRKGGIRVTAYESPFNVFFENTYGENMDDRTQRVLAKSDSFTLDQLRNEEAKVFHLGTLLADDFAPEVVDFLAKKGDVSIDVQGYLRRVIPDGNGAWKVIATDWPDKLRLLRHTAILKVNEQESLALTGLANPHTAAEQIQDWGVREVIITLGSGGSVVLAEGRFYEVPAYPPQTVVDATGCGDTYSAGYLYCRAQGMDYIERCRFAAAMCTLKLEHTGPFEHTIDDVHRIINGK</sequence>
<dbReference type="InterPro" id="IPR029056">
    <property type="entry name" value="Ribokinase-like"/>
</dbReference>
<organism evidence="5 6">
    <name type="scientific">Prevotella aff. ruminicola Tc2-24</name>
    <dbReference type="NCBI Taxonomy" id="81582"/>
    <lineage>
        <taxon>Bacteria</taxon>
        <taxon>Pseudomonadati</taxon>
        <taxon>Bacteroidota</taxon>
        <taxon>Bacteroidia</taxon>
        <taxon>Bacteroidales</taxon>
        <taxon>Prevotellaceae</taxon>
        <taxon>Prevotella</taxon>
    </lineage>
</organism>